<feature type="compositionally biased region" description="Low complexity" evidence="1">
    <location>
        <begin position="128"/>
        <end position="137"/>
    </location>
</feature>
<dbReference type="InterPro" id="IPR038563">
    <property type="entry name" value="Endonuclease_7_sf"/>
</dbReference>
<keyword evidence="2" id="KW-0378">Hydrolase</keyword>
<name>A0A2S1GN14_9CAUD</name>
<keyword evidence="2" id="KW-0540">Nuclease</keyword>
<protein>
    <submittedName>
        <fullName evidence="2">Recombination endonuclease VII</fullName>
    </submittedName>
</protein>
<reference evidence="3" key="1">
    <citation type="submission" date="2018-03" db="EMBL/GenBank/DDBJ databases">
        <title>Phage therapy in agriculture - a green tech approach to combat plant pathogenic bacteria.</title>
        <authorList>
            <person name="Djurhuus A.M."/>
            <person name="Carstens A.B."/>
            <person name="Hansen L.H."/>
        </authorList>
    </citation>
    <scope>NUCLEOTIDE SEQUENCE [LARGE SCALE GENOMIC DNA]</scope>
</reference>
<evidence type="ECO:0000313" key="2">
    <source>
        <dbReference type="EMBL" id="AWD90743.1"/>
    </source>
</evidence>
<evidence type="ECO:0000256" key="1">
    <source>
        <dbReference type="SAM" id="MobiDB-lite"/>
    </source>
</evidence>
<dbReference type="SUPFAM" id="SSF54060">
    <property type="entry name" value="His-Me finger endonucleases"/>
    <property type="match status" value="1"/>
</dbReference>
<dbReference type="RefSeq" id="YP_009800661.1">
    <property type="nucleotide sequence ID" value="NC_047957.1"/>
</dbReference>
<proteinExistence type="predicted"/>
<dbReference type="Proteomes" id="UP000246678">
    <property type="component" value="Segment"/>
</dbReference>
<accession>A0A2S1GN14</accession>
<dbReference type="InterPro" id="IPR044925">
    <property type="entry name" value="His-Me_finger_sf"/>
</dbReference>
<dbReference type="Pfam" id="PF02945">
    <property type="entry name" value="Endonuclease_7"/>
    <property type="match status" value="1"/>
</dbReference>
<dbReference type="EMBL" id="MH113815">
    <property type="protein sequence ID" value="AWD90743.1"/>
    <property type="molecule type" value="Genomic_DNA"/>
</dbReference>
<evidence type="ECO:0000313" key="3">
    <source>
        <dbReference type="Proteomes" id="UP000246678"/>
    </source>
</evidence>
<sequence>MERVKVKAAQLPAIKKELMVKQGYKCPITGRDLRAMASSNVVVDHNHQTGIIRAALPRAINGMEGKIRNLCIRWGGAQTPNEVVALLKGLISYYETHKVPQTNYVHPTFLTPTEARNKKNEAARKKSAASVKASVKK</sequence>
<dbReference type="KEGG" id="vg:54991163"/>
<dbReference type="GeneID" id="54991163"/>
<dbReference type="InterPro" id="IPR004211">
    <property type="entry name" value="Endonuclease_7"/>
</dbReference>
<dbReference type="GO" id="GO:0004519">
    <property type="term" value="F:endonuclease activity"/>
    <property type="evidence" value="ECO:0007669"/>
    <property type="project" value="UniProtKB-KW"/>
</dbReference>
<dbReference type="Gene3D" id="3.40.1800.10">
    <property type="entry name" value="His-Me finger endonucleases"/>
    <property type="match status" value="1"/>
</dbReference>
<keyword evidence="2" id="KW-0255">Endonuclease</keyword>
<keyword evidence="3" id="KW-1185">Reference proteome</keyword>
<organism evidence="2 3">
    <name type="scientific">Pseudomonas phage Alpheus</name>
    <dbReference type="NCBI Taxonomy" id="2163983"/>
    <lineage>
        <taxon>Viruses</taxon>
        <taxon>Duplodnaviria</taxon>
        <taxon>Heunggongvirae</taxon>
        <taxon>Uroviricota</taxon>
        <taxon>Caudoviricetes</taxon>
        <taxon>Autographivirales</taxon>
        <taxon>Autosignataviridae</taxon>
        <taxon>Colwellvirinae</taxon>
        <taxon>Nerthusvirus</taxon>
        <taxon>Nerthusvirus alpheus</taxon>
        <taxon>Uliginvirus alpheus</taxon>
    </lineage>
</organism>
<feature type="region of interest" description="Disordered" evidence="1">
    <location>
        <begin position="117"/>
        <end position="137"/>
    </location>
</feature>